<accession>A0A1E7KZH7</accession>
<keyword evidence="3" id="KW-1185">Reference proteome</keyword>
<dbReference type="AlphaFoldDB" id="A0A1E7KZH7"/>
<evidence type="ECO:0000256" key="1">
    <source>
        <dbReference type="SAM" id="MobiDB-lite"/>
    </source>
</evidence>
<organism evidence="2 3">
    <name type="scientific">Streptomyces nanshensis</name>
    <dbReference type="NCBI Taxonomy" id="518642"/>
    <lineage>
        <taxon>Bacteria</taxon>
        <taxon>Bacillati</taxon>
        <taxon>Actinomycetota</taxon>
        <taxon>Actinomycetes</taxon>
        <taxon>Kitasatosporales</taxon>
        <taxon>Streptomycetaceae</taxon>
        <taxon>Streptomyces</taxon>
    </lineage>
</organism>
<gene>
    <name evidence="2" type="ORF">AN218_23160</name>
</gene>
<protein>
    <submittedName>
        <fullName evidence="2">Uncharacterized protein</fullName>
    </submittedName>
</protein>
<sequence>MIDALTQQVVGSQRFNGLRGECVSMPPADLHAVQDACAAILENVARAVNWARLLQEASGRHQLLHPDRQEDGPRWSPVDDVCGECLEEALLAEGFGSPDWGKAPSSPREFGEIDWPTVVAKQLPHRGAAHWHPFAQKTQPTPRPRSPVGAEASEPAEGRAGPHRPLTPAATDLLRDLTRASDRGETLTIRYASHGQYQVGSRSGRAYARATFDQLHEAGMTTGPSRWPQFYEDPDAFSVTDRGREHVASLEKAEAEKKANRPQRAGLSPAAARLLSDIVAAGDEGVRMIEVRRGLLSAGRDGRRATRATWMQLLDEGLITTESKFSSAAVATATEAGRTRSADRRRRNATP</sequence>
<comment type="caution">
    <text evidence="2">The sequence shown here is derived from an EMBL/GenBank/DDBJ whole genome shotgun (WGS) entry which is preliminary data.</text>
</comment>
<evidence type="ECO:0000313" key="3">
    <source>
        <dbReference type="Proteomes" id="UP000176005"/>
    </source>
</evidence>
<evidence type="ECO:0000313" key="2">
    <source>
        <dbReference type="EMBL" id="OEV09329.1"/>
    </source>
</evidence>
<reference evidence="2 3" key="1">
    <citation type="journal article" date="2016" name="Front. Microbiol.">
        <title>Comparative Genomics Analysis of Streptomyces Species Reveals Their Adaptation to the Marine Environment and Their Diversity at the Genomic Level.</title>
        <authorList>
            <person name="Tian X."/>
            <person name="Zhang Z."/>
            <person name="Yang T."/>
            <person name="Chen M."/>
            <person name="Li J."/>
            <person name="Chen F."/>
            <person name="Yang J."/>
            <person name="Li W."/>
            <person name="Zhang B."/>
            <person name="Zhang Z."/>
            <person name="Wu J."/>
            <person name="Zhang C."/>
            <person name="Long L."/>
            <person name="Xiao J."/>
        </authorList>
    </citation>
    <scope>NUCLEOTIDE SEQUENCE [LARGE SCALE GENOMIC DNA]</scope>
    <source>
        <strain evidence="2 3">SCSIO 10429</strain>
    </source>
</reference>
<dbReference type="Proteomes" id="UP000176005">
    <property type="component" value="Unassembled WGS sequence"/>
</dbReference>
<proteinExistence type="predicted"/>
<feature type="region of interest" description="Disordered" evidence="1">
    <location>
        <begin position="132"/>
        <end position="169"/>
    </location>
</feature>
<feature type="region of interest" description="Disordered" evidence="1">
    <location>
        <begin position="326"/>
        <end position="351"/>
    </location>
</feature>
<name>A0A1E7KZH7_9ACTN</name>
<dbReference type="EMBL" id="LJGW01000377">
    <property type="protein sequence ID" value="OEV09329.1"/>
    <property type="molecule type" value="Genomic_DNA"/>
</dbReference>